<dbReference type="RefSeq" id="WP_267773405.1">
    <property type="nucleotide sequence ID" value="NZ_JAPNKE010000002.1"/>
</dbReference>
<gene>
    <name evidence="2" type="ORF">OV079_33780</name>
</gene>
<evidence type="ECO:0000313" key="2">
    <source>
        <dbReference type="EMBL" id="MCY1010453.1"/>
    </source>
</evidence>
<dbReference type="AlphaFoldDB" id="A0A9X3J1V9"/>
<keyword evidence="3" id="KW-1185">Reference proteome</keyword>
<evidence type="ECO:0000313" key="3">
    <source>
        <dbReference type="Proteomes" id="UP001150924"/>
    </source>
</evidence>
<accession>A0A9X3J1V9</accession>
<feature type="signal peptide" evidence="1">
    <location>
        <begin position="1"/>
        <end position="22"/>
    </location>
</feature>
<proteinExistence type="predicted"/>
<organism evidence="2 3">
    <name type="scientific">Nannocystis pusilla</name>
    <dbReference type="NCBI Taxonomy" id="889268"/>
    <lineage>
        <taxon>Bacteria</taxon>
        <taxon>Pseudomonadati</taxon>
        <taxon>Myxococcota</taxon>
        <taxon>Polyangia</taxon>
        <taxon>Nannocystales</taxon>
        <taxon>Nannocystaceae</taxon>
        <taxon>Nannocystis</taxon>
    </lineage>
</organism>
<reference evidence="2" key="1">
    <citation type="submission" date="2022-11" db="EMBL/GenBank/DDBJ databases">
        <title>Minimal conservation of predation-associated metabolite biosynthetic gene clusters underscores biosynthetic potential of Myxococcota including descriptions for ten novel species: Archangium lansinium sp. nov., Myxococcus landrumus sp. nov., Nannocystis bai.</title>
        <authorList>
            <person name="Ahearne A."/>
            <person name="Stevens C."/>
            <person name="Phillips K."/>
        </authorList>
    </citation>
    <scope>NUCLEOTIDE SEQUENCE</scope>
    <source>
        <strain evidence="2">Na p29</strain>
    </source>
</reference>
<feature type="chain" id="PRO_5040995895" evidence="1">
    <location>
        <begin position="23"/>
        <end position="58"/>
    </location>
</feature>
<keyword evidence="1" id="KW-0732">Signal</keyword>
<name>A0A9X3J1V9_9BACT</name>
<evidence type="ECO:0000256" key="1">
    <source>
        <dbReference type="SAM" id="SignalP"/>
    </source>
</evidence>
<protein>
    <submittedName>
        <fullName evidence="2">Uncharacterized protein</fullName>
    </submittedName>
</protein>
<dbReference type="Proteomes" id="UP001150924">
    <property type="component" value="Unassembled WGS sequence"/>
</dbReference>
<dbReference type="EMBL" id="JAPNKE010000002">
    <property type="protein sequence ID" value="MCY1010453.1"/>
    <property type="molecule type" value="Genomic_DNA"/>
</dbReference>
<sequence>MRFTSRLVLTALLFSVASEAAAVDNPECLGSACGRPTEQRVEEGFFASLWGDFLALFA</sequence>
<comment type="caution">
    <text evidence="2">The sequence shown here is derived from an EMBL/GenBank/DDBJ whole genome shotgun (WGS) entry which is preliminary data.</text>
</comment>